<dbReference type="EMBL" id="CP012673">
    <property type="protein sequence ID" value="AUX40081.1"/>
    <property type="molecule type" value="Genomic_DNA"/>
</dbReference>
<evidence type="ECO:0000313" key="2">
    <source>
        <dbReference type="Proteomes" id="UP000238348"/>
    </source>
</evidence>
<dbReference type="SUPFAM" id="SSF50129">
    <property type="entry name" value="GroES-like"/>
    <property type="match status" value="1"/>
</dbReference>
<organism evidence="1 2">
    <name type="scientific">Sorangium cellulosum</name>
    <name type="common">Polyangium cellulosum</name>
    <dbReference type="NCBI Taxonomy" id="56"/>
    <lineage>
        <taxon>Bacteria</taxon>
        <taxon>Pseudomonadati</taxon>
        <taxon>Myxococcota</taxon>
        <taxon>Polyangia</taxon>
        <taxon>Polyangiales</taxon>
        <taxon>Polyangiaceae</taxon>
        <taxon>Sorangium</taxon>
    </lineage>
</organism>
<dbReference type="SUPFAM" id="SSF51735">
    <property type="entry name" value="NAD(P)-binding Rossmann-fold domains"/>
    <property type="match status" value="1"/>
</dbReference>
<dbReference type="InterPro" id="IPR050700">
    <property type="entry name" value="YIM1/Zinc_Alcohol_DH_Fams"/>
</dbReference>
<proteinExistence type="predicted"/>
<evidence type="ECO:0008006" key="3">
    <source>
        <dbReference type="Google" id="ProtNLM"/>
    </source>
</evidence>
<evidence type="ECO:0000313" key="1">
    <source>
        <dbReference type="EMBL" id="AUX40081.1"/>
    </source>
</evidence>
<sequence length="333" mass="34763">MGKNVTRFRPGDEVFGDLCQCGWGGFADYARARESALALKPAGMTFEQAAAVPQAGAMALQGLRDEGAIRPAQRVLINGAGGGVGTFAIQIATSFGAEVTLAAAWCAPACSSCDRRGTLISAGASVAAATYSSGTVEVIGYGSRWINNGRLALRPGSSGSLLVQRGAQVLTDELVLGVRGCTAEGYALVEGYDAALTSRTNAYIGYGELTVGAYGTLVTEDTELRSIFGGGFIRVNEPYASWRSSADVTIFAGGAARRCRERPAPARRASLGGRRTDCPRAAPSLLLRLPAFAATRTLRAMRRGICVEAPRAGRARLRTNATSFPRAELGLAT</sequence>
<dbReference type="RefSeq" id="WP_234023452.1">
    <property type="nucleotide sequence ID" value="NZ_CP012673.1"/>
</dbReference>
<dbReference type="Gene3D" id="3.90.180.10">
    <property type="entry name" value="Medium-chain alcohol dehydrogenases, catalytic domain"/>
    <property type="match status" value="1"/>
</dbReference>
<gene>
    <name evidence="1" type="ORF">SOCE26_014780</name>
</gene>
<dbReference type="InterPro" id="IPR036291">
    <property type="entry name" value="NAD(P)-bd_dom_sf"/>
</dbReference>
<dbReference type="InterPro" id="IPR030895">
    <property type="entry name" value="T5SS_PEPC_rpt"/>
</dbReference>
<reference evidence="1 2" key="1">
    <citation type="submission" date="2015-09" db="EMBL/GenBank/DDBJ databases">
        <title>Sorangium comparison.</title>
        <authorList>
            <person name="Zaburannyi N."/>
            <person name="Bunk B."/>
            <person name="Overmann J."/>
            <person name="Mueller R."/>
        </authorList>
    </citation>
    <scope>NUCLEOTIDE SEQUENCE [LARGE SCALE GENOMIC DNA]</scope>
    <source>
        <strain evidence="1 2">So ce26</strain>
    </source>
</reference>
<dbReference type="Proteomes" id="UP000238348">
    <property type="component" value="Chromosome"/>
</dbReference>
<dbReference type="AlphaFoldDB" id="A0A2L0ELA3"/>
<dbReference type="PANTHER" id="PTHR11695:SF294">
    <property type="entry name" value="RETICULON-4-INTERACTING PROTEIN 1, MITOCHONDRIAL"/>
    <property type="match status" value="1"/>
</dbReference>
<protein>
    <recommendedName>
        <fullName evidence="3">Enoyl reductase (ER) domain-containing protein</fullName>
    </recommendedName>
</protein>
<name>A0A2L0ELA3_SORCE</name>
<accession>A0A2L0ELA3</accession>
<dbReference type="PANTHER" id="PTHR11695">
    <property type="entry name" value="ALCOHOL DEHYDROGENASE RELATED"/>
    <property type="match status" value="1"/>
</dbReference>
<dbReference type="InterPro" id="IPR011032">
    <property type="entry name" value="GroES-like_sf"/>
</dbReference>
<dbReference type="NCBIfam" id="TIGR04393">
    <property type="entry name" value="rpt_T5SS_PEPC"/>
    <property type="match status" value="1"/>
</dbReference>
<dbReference type="Gene3D" id="3.40.50.720">
    <property type="entry name" value="NAD(P)-binding Rossmann-like Domain"/>
    <property type="match status" value="1"/>
</dbReference>